<dbReference type="PANTHER" id="PTHR22911:SF103">
    <property type="entry name" value="BLR2811 PROTEIN"/>
    <property type="match status" value="1"/>
</dbReference>
<dbReference type="InterPro" id="IPR000620">
    <property type="entry name" value="EamA_dom"/>
</dbReference>
<dbReference type="Pfam" id="PF00892">
    <property type="entry name" value="EamA"/>
    <property type="match status" value="2"/>
</dbReference>
<dbReference type="PANTHER" id="PTHR22911">
    <property type="entry name" value="ACYL-MALONYL CONDENSING ENZYME-RELATED"/>
    <property type="match status" value="1"/>
</dbReference>
<reference evidence="3 4" key="1">
    <citation type="submission" date="2020-04" db="EMBL/GenBank/DDBJ databases">
        <title>Donghicola sp., a member of the Rhodobacteraceae family isolated from mangrove forest in Thailand.</title>
        <authorList>
            <person name="Charoenyingcharoen P."/>
            <person name="Yukphan P."/>
        </authorList>
    </citation>
    <scope>NUCLEOTIDE SEQUENCE [LARGE SCALE GENOMIC DNA]</scope>
    <source>
        <strain evidence="3 4">B5-SW-15</strain>
    </source>
</reference>
<dbReference type="AlphaFoldDB" id="A0A850Q4V9"/>
<keyword evidence="1" id="KW-0472">Membrane</keyword>
<accession>A0A850Q4V9</accession>
<evidence type="ECO:0000259" key="2">
    <source>
        <dbReference type="Pfam" id="PF00892"/>
    </source>
</evidence>
<feature type="transmembrane region" description="Helical" evidence="1">
    <location>
        <begin position="59"/>
        <end position="80"/>
    </location>
</feature>
<feature type="transmembrane region" description="Helical" evidence="1">
    <location>
        <begin position="27"/>
        <end position="47"/>
    </location>
</feature>
<feature type="domain" description="EamA" evidence="2">
    <location>
        <begin position="2"/>
        <end position="127"/>
    </location>
</feature>
<dbReference type="EMBL" id="JABCJE010000004">
    <property type="protein sequence ID" value="NVO23973.1"/>
    <property type="molecule type" value="Genomic_DNA"/>
</dbReference>
<evidence type="ECO:0000313" key="4">
    <source>
        <dbReference type="Proteomes" id="UP000592216"/>
    </source>
</evidence>
<feature type="transmembrane region" description="Helical" evidence="1">
    <location>
        <begin position="86"/>
        <end position="104"/>
    </location>
</feature>
<protein>
    <submittedName>
        <fullName evidence="3">DMT family transporter</fullName>
    </submittedName>
</protein>
<organism evidence="3 4">
    <name type="scientific">Donghicola mangrovi</name>
    <dbReference type="NCBI Taxonomy" id="2729614"/>
    <lineage>
        <taxon>Bacteria</taxon>
        <taxon>Pseudomonadati</taxon>
        <taxon>Pseudomonadota</taxon>
        <taxon>Alphaproteobacteria</taxon>
        <taxon>Rhodobacterales</taxon>
        <taxon>Roseobacteraceae</taxon>
        <taxon>Donghicola</taxon>
    </lineage>
</organism>
<feature type="transmembrane region" description="Helical" evidence="1">
    <location>
        <begin position="249"/>
        <end position="266"/>
    </location>
</feature>
<keyword evidence="1" id="KW-0812">Transmembrane</keyword>
<evidence type="ECO:0000256" key="1">
    <source>
        <dbReference type="SAM" id="Phobius"/>
    </source>
</evidence>
<dbReference type="InterPro" id="IPR037185">
    <property type="entry name" value="EmrE-like"/>
</dbReference>
<keyword evidence="1" id="KW-1133">Transmembrane helix</keyword>
<dbReference type="SUPFAM" id="SSF103481">
    <property type="entry name" value="Multidrug resistance efflux transporter EmrE"/>
    <property type="match status" value="2"/>
</dbReference>
<feature type="transmembrane region" description="Helical" evidence="1">
    <location>
        <begin position="137"/>
        <end position="154"/>
    </location>
</feature>
<gene>
    <name evidence="3" type="ORF">HJ536_11465</name>
</gene>
<proteinExistence type="predicted"/>
<dbReference type="GO" id="GO:0016020">
    <property type="term" value="C:membrane"/>
    <property type="evidence" value="ECO:0007669"/>
    <property type="project" value="InterPro"/>
</dbReference>
<feature type="transmembrane region" description="Helical" evidence="1">
    <location>
        <begin position="166"/>
        <end position="186"/>
    </location>
</feature>
<sequence length="279" mass="30485">MALGMFSFGSADTIAKFMAGGYHPLQIVGIRQTGLLVGITLFVMFTRQNPFHTKAPKMQLFRGLCATVSAFLFVIGLRYIPLTDASSIAFVAPFFVTILGVVFLREQVGIRRITAIIAGFLGTMVIIRPGFDSFHPAYLVVIVSAFLFATRQVISRSLAGVDPTVTTVAFTALTSVFLLALVQPFVWKPIPREDVILFMVYAACSGFGEFLVIKALEIAQAVVVAPLQYTMIFWTTGYGYLIFGNIPDIYTVIGAAIIIASGLYTLQRSRPRVTKVGPF</sequence>
<feature type="transmembrane region" description="Helical" evidence="1">
    <location>
        <begin position="223"/>
        <end position="243"/>
    </location>
</feature>
<evidence type="ECO:0000313" key="3">
    <source>
        <dbReference type="EMBL" id="NVO23973.1"/>
    </source>
</evidence>
<name>A0A850Q4V9_9RHOB</name>
<feature type="domain" description="EamA" evidence="2">
    <location>
        <begin position="137"/>
        <end position="261"/>
    </location>
</feature>
<feature type="transmembrane region" description="Helical" evidence="1">
    <location>
        <begin position="113"/>
        <end position="131"/>
    </location>
</feature>
<feature type="transmembrane region" description="Helical" evidence="1">
    <location>
        <begin position="198"/>
        <end position="216"/>
    </location>
</feature>
<dbReference type="Proteomes" id="UP000592216">
    <property type="component" value="Unassembled WGS sequence"/>
</dbReference>
<comment type="caution">
    <text evidence="3">The sequence shown here is derived from an EMBL/GenBank/DDBJ whole genome shotgun (WGS) entry which is preliminary data.</text>
</comment>
<dbReference type="Gene3D" id="1.10.3730.20">
    <property type="match status" value="1"/>
</dbReference>